<protein>
    <submittedName>
        <fullName evidence="1">Uncharacterized protein</fullName>
    </submittedName>
</protein>
<dbReference type="Proteomes" id="UP000179145">
    <property type="component" value="Chromosome"/>
</dbReference>
<sequence length="71" mass="8211">MDYVILKQDLKNNCFSRINTASPKFCRYFFTLLSMAARAYAHGLSRPLTSRFGERLSNVKERDVPYCLITA</sequence>
<evidence type="ECO:0000313" key="2">
    <source>
        <dbReference type="Proteomes" id="UP000179145"/>
    </source>
</evidence>
<gene>
    <name evidence="1" type="ORF">A0U89_10785</name>
</gene>
<keyword evidence="2" id="KW-1185">Reference proteome</keyword>
<reference evidence="1 2" key="1">
    <citation type="journal article" date="2016" name="Microb. Cell Fact.">
        <title>Dissection of exopolysaccharide biosynthesis in Kozakia baliensis.</title>
        <authorList>
            <person name="Brandt J.U."/>
            <person name="Jakob F."/>
            <person name="Behr J."/>
            <person name="Geissler A.J."/>
            <person name="Vogel R.F."/>
        </authorList>
    </citation>
    <scope>NUCLEOTIDE SEQUENCE [LARGE SCALE GENOMIC DNA]</scope>
    <source>
        <strain evidence="1 2">DSM 14400</strain>
    </source>
</reference>
<evidence type="ECO:0000313" key="1">
    <source>
        <dbReference type="EMBL" id="AOX17548.1"/>
    </source>
</evidence>
<dbReference type="EMBL" id="CP014674">
    <property type="protein sequence ID" value="AOX17548.1"/>
    <property type="molecule type" value="Genomic_DNA"/>
</dbReference>
<proteinExistence type="predicted"/>
<organism evidence="1 2">
    <name type="scientific">Kozakia baliensis</name>
    <dbReference type="NCBI Taxonomy" id="153496"/>
    <lineage>
        <taxon>Bacteria</taxon>
        <taxon>Pseudomonadati</taxon>
        <taxon>Pseudomonadota</taxon>
        <taxon>Alphaproteobacteria</taxon>
        <taxon>Acetobacterales</taxon>
        <taxon>Acetobacteraceae</taxon>
        <taxon>Kozakia</taxon>
    </lineage>
</organism>
<dbReference type="KEGG" id="kba:A0U89_10785"/>
<dbReference type="AlphaFoldDB" id="A0A1D8UV99"/>
<name>A0A1D8UV99_9PROT</name>
<accession>A0A1D8UV99</accession>